<accession>A0ABU4RQ45</accession>
<dbReference type="Gene3D" id="3.40.50.2000">
    <property type="entry name" value="Glycogen Phosphorylase B"/>
    <property type="match status" value="2"/>
</dbReference>
<evidence type="ECO:0000256" key="4">
    <source>
        <dbReference type="SAM" id="MobiDB-lite"/>
    </source>
</evidence>
<evidence type="ECO:0000313" key="8">
    <source>
        <dbReference type="Proteomes" id="UP001274321"/>
    </source>
</evidence>
<name>A0ABU4RQ45_9HYPH</name>
<dbReference type="Pfam" id="PF13439">
    <property type="entry name" value="Glyco_transf_4"/>
    <property type="match status" value="1"/>
</dbReference>
<dbReference type="SUPFAM" id="SSF53756">
    <property type="entry name" value="UDP-Glycosyltransferase/glycogen phosphorylase"/>
    <property type="match status" value="1"/>
</dbReference>
<dbReference type="SUPFAM" id="SSF53448">
    <property type="entry name" value="Nucleotide-diphospho-sugar transferases"/>
    <property type="match status" value="1"/>
</dbReference>
<sequence length="1401" mass="151799">MAGKSALRGFVERIERGRGFVFVRGWAATRDDQALGSSLRLKAEGHASISIPRLTDRADLAAAGIADGRAGFAHALPYTADIDSIPDIVASTDTADEIVLSGPATAMAPFQPLGAFDHVAEDGLGGWLFDPAPERDAHLVVDGRLKLDLGAVFGRPDLPFEAGTAQLFGFFVAERMLADAAHRSGRSVGDILQVALVSSGSTLATTAFPVRSAPAAEQDIGAADELPGDDLWSPAEEPGLHIHGVYSGAQRALLLCSLVLEADEAVPHGITVEVTGMEPVQIGEPSHAVGSPQDRRLCFGVVVPSLPNGSVEVSFTSADGLFSARTVLEDDEIVRQEAVGGVRAERAVEGFHLLLDGEQADIARLRLQGGTELAVPLLASQPVWRFWNADGEVPCSFHEDRRHFLLRLRGRDPGFSVSRAGTRLALLHGGDVIAETMLRAGEGATGFLEAVEPDGVSGWLIDPDGDHPARYDVHINGVRYSSGRADRSRGDLARKGLSDGRGGFRLDPANPDPGADSIQVRVTPAFSGRALEGPDQAIALAGTARPHLDSLYAVLESHPARRVSVIVPIYNAAEDLSRCLAALVRNTSGDARLILIDDRSPDPAVGEVLSLYEDLPGIEILRNDDNLGFTRTVNRGIELAGDDDVVLLNSDTMVTPGWLAGLRMAAYSGPKVATATPLSNNAGVFSAPEPGIENALPDGLGVDDMGRLVRQASIAAYPRVPTGHGFCMFIRRDCLDRVGALDEAAFPIGYGEENDFCMRALRAGGEHVLDDRTFVYHRRSASFGAAKSLHYDDGQAVLHARYPEYRLLTRVFEHGADLLGVRWRIRRAMVRLERPARKPRPRVLFVISTKTGGTPQTNRDLMAALADRYEPWVLRCDSRQLELSRYAPGGDEAVLTQPLRSRIVPTTHRSAEYNEEVLKLLVRFGFELVHIRHLAWHGADLPEVCRMAGLPVALSFHDFYTACPSVKLLDENGQHHGVDCGTGGADCALELWEPELFPPSRTGFVPRWREIFGAAFAHCDAFVTTSERARNILCEAFPDLSERDFRVIPHGRSFPDSSLSGAFPDPNRPLRVLVPGNISEAKGAGLIRQIAALDGGREFEFHILGDHGHLEAAPGLVLHGTYQREEFSARVRSIRPHIGAVLSVWPETYCHTLTEMWACGLPVLGVDLGAVGERILAHGGGWLVPHGSGTTDISDVMRRIRGNPADVRARVNDVIRWQNGYGRAYSAEYMALGYDRLYRQLLARKQAFAVAARGAAPYGVAVLTGKGRPGEQKRALERWARNAPASERIFWHLKQDWMALDEPSVHAGSILVFADGLERGDGRRISEIASRRGLPLNVLMGERPATGPKSLFGPEDEIAPEDRTLFTSAVRIFGSGEDGLARARRFMPDAVPADSFEELPV</sequence>
<dbReference type="Pfam" id="PF00535">
    <property type="entry name" value="Glycos_transf_2"/>
    <property type="match status" value="1"/>
</dbReference>
<keyword evidence="2 7" id="KW-0328">Glycosyltransferase</keyword>
<feature type="domain" description="Glycosyltransferase subfamily 4-like N-terminal" evidence="6">
    <location>
        <begin position="852"/>
        <end position="1051"/>
    </location>
</feature>
<feature type="domain" description="Glycosyltransferase 2-like" evidence="5">
    <location>
        <begin position="564"/>
        <end position="737"/>
    </location>
</feature>
<feature type="region of interest" description="Disordered" evidence="4">
    <location>
        <begin position="486"/>
        <end position="516"/>
    </location>
</feature>
<evidence type="ECO:0000256" key="2">
    <source>
        <dbReference type="ARBA" id="ARBA00022676"/>
    </source>
</evidence>
<dbReference type="InterPro" id="IPR029044">
    <property type="entry name" value="Nucleotide-diphossugar_trans"/>
</dbReference>
<proteinExistence type="inferred from homology"/>
<feature type="compositionally biased region" description="Basic and acidic residues" evidence="4">
    <location>
        <begin position="486"/>
        <end position="504"/>
    </location>
</feature>
<dbReference type="CDD" id="cd04186">
    <property type="entry name" value="GT_2_like_c"/>
    <property type="match status" value="1"/>
</dbReference>
<dbReference type="EC" id="2.4.-.-" evidence="7"/>
<dbReference type="EMBL" id="JAXAFJ010000003">
    <property type="protein sequence ID" value="MDX6805795.1"/>
    <property type="molecule type" value="Genomic_DNA"/>
</dbReference>
<evidence type="ECO:0000259" key="5">
    <source>
        <dbReference type="Pfam" id="PF00535"/>
    </source>
</evidence>
<comment type="caution">
    <text evidence="7">The sequence shown here is derived from an EMBL/GenBank/DDBJ whole genome shotgun (WGS) entry which is preliminary data.</text>
</comment>
<dbReference type="GO" id="GO:0016757">
    <property type="term" value="F:glycosyltransferase activity"/>
    <property type="evidence" value="ECO:0007669"/>
    <property type="project" value="UniProtKB-KW"/>
</dbReference>
<dbReference type="PANTHER" id="PTHR43179">
    <property type="entry name" value="RHAMNOSYLTRANSFERASE WBBL"/>
    <property type="match status" value="1"/>
</dbReference>
<protein>
    <submittedName>
        <fullName evidence="7">Glycosyltransferase</fullName>
        <ecNumber evidence="7">2.4.-.-</ecNumber>
    </submittedName>
</protein>
<keyword evidence="8" id="KW-1185">Reference proteome</keyword>
<reference evidence="7 8" key="1">
    <citation type="submission" date="2023-11" db="EMBL/GenBank/DDBJ databases">
        <authorList>
            <person name="Bao R."/>
        </authorList>
    </citation>
    <scope>NUCLEOTIDE SEQUENCE [LARGE SCALE GENOMIC DNA]</scope>
    <source>
        <strain evidence="7 8">PJ23</strain>
    </source>
</reference>
<evidence type="ECO:0000313" key="7">
    <source>
        <dbReference type="EMBL" id="MDX6805795.1"/>
    </source>
</evidence>
<dbReference type="Proteomes" id="UP001274321">
    <property type="component" value="Unassembled WGS sequence"/>
</dbReference>
<dbReference type="Gene3D" id="3.90.550.10">
    <property type="entry name" value="Spore Coat Polysaccharide Biosynthesis Protein SpsA, Chain A"/>
    <property type="match status" value="1"/>
</dbReference>
<gene>
    <name evidence="7" type="ORF">SCD90_06945</name>
</gene>
<evidence type="ECO:0000259" key="6">
    <source>
        <dbReference type="Pfam" id="PF13439"/>
    </source>
</evidence>
<comment type="similarity">
    <text evidence="1">Belongs to the glycosyltransferase 2 family.</text>
</comment>
<dbReference type="InterPro" id="IPR001173">
    <property type="entry name" value="Glyco_trans_2-like"/>
</dbReference>
<keyword evidence="3 7" id="KW-0808">Transferase</keyword>
<evidence type="ECO:0000256" key="1">
    <source>
        <dbReference type="ARBA" id="ARBA00006739"/>
    </source>
</evidence>
<organism evidence="7 8">
    <name type="scientific">Terrihabitans rhizophilus</name>
    <dbReference type="NCBI Taxonomy" id="3092662"/>
    <lineage>
        <taxon>Bacteria</taxon>
        <taxon>Pseudomonadati</taxon>
        <taxon>Pseudomonadota</taxon>
        <taxon>Alphaproteobacteria</taxon>
        <taxon>Hyphomicrobiales</taxon>
        <taxon>Terrihabitans</taxon>
    </lineage>
</organism>
<evidence type="ECO:0000256" key="3">
    <source>
        <dbReference type="ARBA" id="ARBA00022679"/>
    </source>
</evidence>
<dbReference type="PANTHER" id="PTHR43179:SF12">
    <property type="entry name" value="GALACTOFURANOSYLTRANSFERASE GLFT2"/>
    <property type="match status" value="1"/>
</dbReference>
<dbReference type="InterPro" id="IPR028098">
    <property type="entry name" value="Glyco_trans_4-like_N"/>
</dbReference>